<dbReference type="OrthoDB" id="9097160at2"/>
<accession>A0A2T0XL22</accession>
<feature type="transmembrane region" description="Helical" evidence="1">
    <location>
        <begin position="69"/>
        <end position="90"/>
    </location>
</feature>
<dbReference type="Proteomes" id="UP000238308">
    <property type="component" value="Unassembled WGS sequence"/>
</dbReference>
<feature type="transmembrane region" description="Helical" evidence="1">
    <location>
        <begin position="96"/>
        <end position="117"/>
    </location>
</feature>
<dbReference type="AlphaFoldDB" id="A0A2T0XL22"/>
<dbReference type="PANTHER" id="PTHR34821">
    <property type="entry name" value="INNER MEMBRANE PROTEIN YDCZ"/>
    <property type="match status" value="1"/>
</dbReference>
<evidence type="ECO:0000313" key="2">
    <source>
        <dbReference type="EMBL" id="PRY99600.1"/>
    </source>
</evidence>
<dbReference type="Pfam" id="PF04657">
    <property type="entry name" value="DMT_YdcZ"/>
    <property type="match status" value="1"/>
</dbReference>
<evidence type="ECO:0000256" key="1">
    <source>
        <dbReference type="SAM" id="Phobius"/>
    </source>
</evidence>
<keyword evidence="3" id="KW-1185">Reference proteome</keyword>
<keyword evidence="1" id="KW-1133">Transmembrane helix</keyword>
<dbReference type="PANTHER" id="PTHR34821:SF2">
    <property type="entry name" value="INNER MEMBRANE PROTEIN YDCZ"/>
    <property type="match status" value="1"/>
</dbReference>
<comment type="caution">
    <text evidence="2">The sequence shown here is derived from an EMBL/GenBank/DDBJ whole genome shotgun (WGS) entry which is preliminary data.</text>
</comment>
<reference evidence="2 3" key="1">
    <citation type="submission" date="2018-03" db="EMBL/GenBank/DDBJ databases">
        <title>Genomic Encyclopedia of Type Strains, Phase III (KMG-III): the genomes of soil and plant-associated and newly described type strains.</title>
        <authorList>
            <person name="Whitman W."/>
        </authorList>
    </citation>
    <scope>NUCLEOTIDE SEQUENCE [LARGE SCALE GENOMIC DNA]</scope>
    <source>
        <strain evidence="2 3">MWH-P2sevCIIIb</strain>
    </source>
</reference>
<feature type="transmembrane region" description="Helical" evidence="1">
    <location>
        <begin position="37"/>
        <end position="57"/>
    </location>
</feature>
<gene>
    <name evidence="2" type="ORF">BCM14_1052</name>
</gene>
<keyword evidence="1" id="KW-0472">Membrane</keyword>
<proteinExistence type="predicted"/>
<name>A0A2T0XL22_9BURK</name>
<dbReference type="GO" id="GO:0005886">
    <property type="term" value="C:plasma membrane"/>
    <property type="evidence" value="ECO:0007669"/>
    <property type="project" value="TreeGrafter"/>
</dbReference>
<dbReference type="RefSeq" id="WP_106226877.1">
    <property type="nucleotide sequence ID" value="NZ_PVTV01000011.1"/>
</dbReference>
<organism evidence="2 3">
    <name type="scientific">Jezberella montanilacus</name>
    <dbReference type="NCBI Taxonomy" id="323426"/>
    <lineage>
        <taxon>Bacteria</taxon>
        <taxon>Pseudomonadati</taxon>
        <taxon>Pseudomonadota</taxon>
        <taxon>Betaproteobacteria</taxon>
        <taxon>Burkholderiales</taxon>
        <taxon>Alcaligenaceae</taxon>
        <taxon>Jezberella</taxon>
    </lineage>
</organism>
<dbReference type="EMBL" id="PVTV01000011">
    <property type="protein sequence ID" value="PRY99600.1"/>
    <property type="molecule type" value="Genomic_DNA"/>
</dbReference>
<protein>
    <submittedName>
        <fullName evidence="2">Transporter family-2 protein</fullName>
    </submittedName>
</protein>
<sequence length="150" mass="15590">MLFIKYALWAALAGGLIPVMAVLNAKLGATLGNPLHAPVILMLVGLLVAISISLILTSKLPNVRALGSVNPMYLLGGFFVCFYVVSATLLSPRIGVGNFILFAVCTQIVVSAAIDHFGLFGAAVREVSLARLGGLALVITGLITSQLAKN</sequence>
<evidence type="ECO:0000313" key="3">
    <source>
        <dbReference type="Proteomes" id="UP000238308"/>
    </source>
</evidence>
<feature type="transmembrane region" description="Helical" evidence="1">
    <location>
        <begin position="129"/>
        <end position="148"/>
    </location>
</feature>
<keyword evidence="1" id="KW-0812">Transmembrane</keyword>
<dbReference type="InterPro" id="IPR006750">
    <property type="entry name" value="YdcZ"/>
</dbReference>